<dbReference type="RefSeq" id="WP_173492966.1">
    <property type="nucleotide sequence ID" value="NZ_CP054056.1"/>
</dbReference>
<dbReference type="Proteomes" id="UP000501003">
    <property type="component" value="Chromosome"/>
</dbReference>
<dbReference type="PANTHER" id="PTHR42110">
    <property type="entry name" value="L-ASPARAGINASE, PUTATIVE (AFU_ORTHOLOGUE AFUA_3G11890)-RELATED"/>
    <property type="match status" value="1"/>
</dbReference>
<accession>A0A7D4QM22</accession>
<sequence>MRELTAEGLEMLATLVRDEMLESFHHGVVAVVDPAGELVYSKGDVEALIYPRSALKPIQAKAMRRAGLKLSGEQLVMSMASHYGNPDQVRLVSEILQAHGLSESSLGCPVSLPWNLDARIGATSKKINMNCSGKHAGFLATCQLNGWDTETYLDKSHPMQQLVIDVLQECSSEPVVRVSTDGCGAPLIAISTVGLARATSQFALTEPELVSAAIDHPELIGDQNTPDAGFLRAGYFSKLGAEGVFTVAAPSGHALAMKVADGSLRLAAGYAALLLNRLGLMSSESAALAMSTDTTEVLGGTSVIGGWEFHF</sequence>
<proteinExistence type="predicted"/>
<dbReference type="InterPro" id="IPR010349">
    <property type="entry name" value="Asparaginase_II"/>
</dbReference>
<dbReference type="AlphaFoldDB" id="A0A7D4QM22"/>
<evidence type="ECO:0000313" key="1">
    <source>
        <dbReference type="EMBL" id="QKJ24667.1"/>
    </source>
</evidence>
<name>A0A7D4QM22_9MICO</name>
<dbReference type="EMBL" id="CP054056">
    <property type="protein sequence ID" value="QKJ24667.1"/>
    <property type="molecule type" value="Genomic_DNA"/>
</dbReference>
<dbReference type="PANTHER" id="PTHR42110:SF1">
    <property type="entry name" value="L-ASPARAGINASE, PUTATIVE (AFU_ORTHOLOGUE AFUA_3G11890)-RELATED"/>
    <property type="match status" value="1"/>
</dbReference>
<dbReference type="Pfam" id="PF06089">
    <property type="entry name" value="Asparaginase_II"/>
    <property type="match status" value="1"/>
</dbReference>
<organism evidence="1 2">
    <name type="scientific">Aquiluna borgnonia</name>
    <dbReference type="NCBI Taxonomy" id="2499157"/>
    <lineage>
        <taxon>Bacteria</taxon>
        <taxon>Bacillati</taxon>
        <taxon>Actinomycetota</taxon>
        <taxon>Actinomycetes</taxon>
        <taxon>Micrococcales</taxon>
        <taxon>Microbacteriaceae</taxon>
        <taxon>Luna cluster</taxon>
        <taxon>Luna-1 subcluster</taxon>
        <taxon>Aquiluna</taxon>
    </lineage>
</organism>
<reference evidence="1 2" key="1">
    <citation type="submission" date="2020-05" db="EMBL/GenBank/DDBJ databases">
        <title>Aquirufa sp. strain 15G-AUS-rot a new Aquirufa species.</title>
        <authorList>
            <person name="Pitt A."/>
            <person name="Hahn M.W."/>
        </authorList>
    </citation>
    <scope>NUCLEOTIDE SEQUENCE [LARGE SCALE GENOMIC DNA]</scope>
    <source>
        <strain evidence="1 2">15G-AUS-rot</strain>
    </source>
</reference>
<protein>
    <submittedName>
        <fullName evidence="1">Asparaginase</fullName>
    </submittedName>
</protein>
<gene>
    <name evidence="1" type="ORF">HRU87_00175</name>
</gene>
<keyword evidence="2" id="KW-1185">Reference proteome</keyword>
<dbReference type="KEGG" id="aqg:HRU87_00175"/>
<evidence type="ECO:0000313" key="2">
    <source>
        <dbReference type="Proteomes" id="UP000501003"/>
    </source>
</evidence>